<dbReference type="InterPro" id="IPR001870">
    <property type="entry name" value="B30.2/SPRY"/>
</dbReference>
<dbReference type="InterPro" id="IPR013320">
    <property type="entry name" value="ConA-like_dom_sf"/>
</dbReference>
<evidence type="ECO:0000313" key="3">
    <source>
        <dbReference type="Proteomes" id="UP000002499"/>
    </source>
</evidence>
<dbReference type="OrthoDB" id="4937852at2759"/>
<proteinExistence type="predicted"/>
<evidence type="ECO:0000259" key="1">
    <source>
        <dbReference type="PROSITE" id="PS50188"/>
    </source>
</evidence>
<dbReference type="EMBL" id="GL698516">
    <property type="protein sequence ID" value="EFY88117.1"/>
    <property type="molecule type" value="Genomic_DNA"/>
</dbReference>
<dbReference type="eggNOG" id="KOG1477">
    <property type="taxonomic scope" value="Eukaryota"/>
</dbReference>
<dbReference type="OMA" id="GWHERSW"/>
<dbReference type="InterPro" id="IPR043136">
    <property type="entry name" value="B30.2/SPRY_sf"/>
</dbReference>
<dbReference type="Pfam" id="PF00622">
    <property type="entry name" value="SPRY"/>
    <property type="match status" value="1"/>
</dbReference>
<dbReference type="InParanoid" id="E9E7K7"/>
<reference evidence="2 3" key="1">
    <citation type="journal article" date="2011" name="PLoS Genet.">
        <title>Genome sequencing and comparative transcriptomics of the model entomopathogenic fungi Metarhizium anisopliae and M. acridum.</title>
        <authorList>
            <person name="Gao Q."/>
            <person name="Jin K."/>
            <person name="Ying S.H."/>
            <person name="Zhang Y."/>
            <person name="Xiao G."/>
            <person name="Shang Y."/>
            <person name="Duan Z."/>
            <person name="Hu X."/>
            <person name="Xie X.Q."/>
            <person name="Zhou G."/>
            <person name="Peng G."/>
            <person name="Luo Z."/>
            <person name="Huang W."/>
            <person name="Wang B."/>
            <person name="Fang W."/>
            <person name="Wang S."/>
            <person name="Zhong Y."/>
            <person name="Ma L.J."/>
            <person name="St Leger R.J."/>
            <person name="Zhao G.P."/>
            <person name="Pei Y."/>
            <person name="Feng M.G."/>
            <person name="Xia Y."/>
            <person name="Wang C."/>
        </authorList>
    </citation>
    <scope>NUCLEOTIDE SEQUENCE [LARGE SCALE GENOMIC DNA]</scope>
    <source>
        <strain evidence="2 3">CQMa 102</strain>
    </source>
</reference>
<protein>
    <submittedName>
        <fullName evidence="2">Ran-binding protein</fullName>
    </submittedName>
</protein>
<dbReference type="SUPFAM" id="SSF49899">
    <property type="entry name" value="Concanavalin A-like lectins/glucanases"/>
    <property type="match status" value="1"/>
</dbReference>
<gene>
    <name evidence="2" type="ORF">MAC_05855</name>
</gene>
<dbReference type="PROSITE" id="PS50188">
    <property type="entry name" value="B302_SPRY"/>
    <property type="match status" value="1"/>
</dbReference>
<evidence type="ECO:0000313" key="2">
    <source>
        <dbReference type="EMBL" id="EFY88117.1"/>
    </source>
</evidence>
<accession>E9E7K7</accession>
<dbReference type="Gene3D" id="2.60.120.920">
    <property type="match status" value="1"/>
</dbReference>
<dbReference type="Proteomes" id="UP000002499">
    <property type="component" value="Unassembled WGS sequence"/>
</dbReference>
<organism evidence="3">
    <name type="scientific">Metarhizium acridum (strain CQMa 102)</name>
    <dbReference type="NCBI Taxonomy" id="655827"/>
    <lineage>
        <taxon>Eukaryota</taxon>
        <taxon>Fungi</taxon>
        <taxon>Dikarya</taxon>
        <taxon>Ascomycota</taxon>
        <taxon>Pezizomycotina</taxon>
        <taxon>Sordariomycetes</taxon>
        <taxon>Hypocreomycetidae</taxon>
        <taxon>Hypocreales</taxon>
        <taxon>Clavicipitaceae</taxon>
        <taxon>Metarhizium</taxon>
    </lineage>
</organism>
<name>E9E7K7_METAQ</name>
<sequence>MVGWHERSWGYRGDEGQAFAEGRDADYDAKYDENAVIGCGINFDEHIAFYTRDEVVLGKAFTDIKGKLYPAVSVDECMVGSRVSTKFWVGETTNFMYKGSLTAPGTLTRPWQMEPQPPTSSLIQTWLQSLDSFATCAILPLDLS</sequence>
<keyword evidence="3" id="KW-1185">Reference proteome</keyword>
<dbReference type="AlphaFoldDB" id="E9E7K7"/>
<dbReference type="InterPro" id="IPR003877">
    <property type="entry name" value="SPRY_dom"/>
</dbReference>
<dbReference type="HOGENOM" id="CLU_1796917_0_0_1"/>
<feature type="domain" description="B30.2/SPRY" evidence="1">
    <location>
        <begin position="1"/>
        <end position="92"/>
    </location>
</feature>